<dbReference type="RefSeq" id="WP_063807671.1">
    <property type="nucleotide sequence ID" value="NZ_JBIRUT010000003.1"/>
</dbReference>
<accession>A0ABW7VGT3</accession>
<feature type="region of interest" description="Disordered" evidence="1">
    <location>
        <begin position="1"/>
        <end position="40"/>
    </location>
</feature>
<keyword evidence="3" id="KW-1185">Reference proteome</keyword>
<dbReference type="EMBL" id="JBIRWM010000015">
    <property type="protein sequence ID" value="MFI2159715.1"/>
    <property type="molecule type" value="Genomic_DNA"/>
</dbReference>
<name>A0ABW7VGT3_STROI</name>
<comment type="caution">
    <text evidence="2">The sequence shown here is derived from an EMBL/GenBank/DDBJ whole genome shotgun (WGS) entry which is preliminary data.</text>
</comment>
<evidence type="ECO:0000256" key="1">
    <source>
        <dbReference type="SAM" id="MobiDB-lite"/>
    </source>
</evidence>
<sequence length="150" mass="15728">MTWDEWEQSKARTATSGSAPMRLNHVPMDPGGGGTAAGDLKSDKKVWAKAGEAVKGLRDDIGKALGKLDDGQSGLGDTSGVRSAAAQQELYASWKKYLGDVKGRCGALGALLERSGHDLALSDAEVKAELDRISAKYHDTEAVGGDTKGR</sequence>
<proteinExistence type="predicted"/>
<reference evidence="2 3" key="1">
    <citation type="submission" date="2024-10" db="EMBL/GenBank/DDBJ databases">
        <title>The Natural Products Discovery Center: Release of the First 8490 Sequenced Strains for Exploring Actinobacteria Biosynthetic Diversity.</title>
        <authorList>
            <person name="Kalkreuter E."/>
            <person name="Kautsar S.A."/>
            <person name="Yang D."/>
            <person name="Bader C.D."/>
            <person name="Teijaro C.N."/>
            <person name="Fluegel L."/>
            <person name="Davis C.M."/>
            <person name="Simpson J.R."/>
            <person name="Lauterbach L."/>
            <person name="Steele A.D."/>
            <person name="Gui C."/>
            <person name="Meng S."/>
            <person name="Li G."/>
            <person name="Viehrig K."/>
            <person name="Ye F."/>
            <person name="Su P."/>
            <person name="Kiefer A.F."/>
            <person name="Nichols A."/>
            <person name="Cepeda A.J."/>
            <person name="Yan W."/>
            <person name="Fan B."/>
            <person name="Jiang Y."/>
            <person name="Adhikari A."/>
            <person name="Zheng C.-J."/>
            <person name="Schuster L."/>
            <person name="Cowan T.M."/>
            <person name="Smanski M.J."/>
            <person name="Chevrette M.G."/>
            <person name="De Carvalho L.P.S."/>
            <person name="Shen B."/>
        </authorList>
    </citation>
    <scope>NUCLEOTIDE SEQUENCE [LARGE SCALE GENOMIC DNA]</scope>
    <source>
        <strain evidence="2 3">NPDC020295</strain>
    </source>
</reference>
<evidence type="ECO:0000313" key="2">
    <source>
        <dbReference type="EMBL" id="MFI2159715.1"/>
    </source>
</evidence>
<gene>
    <name evidence="2" type="ORF">ACH49L_29160</name>
</gene>
<organism evidence="2 3">
    <name type="scientific">Streptomyces olivaceoviridis</name>
    <name type="common">Streptomyces corchorusii</name>
    <dbReference type="NCBI Taxonomy" id="1921"/>
    <lineage>
        <taxon>Bacteria</taxon>
        <taxon>Bacillati</taxon>
        <taxon>Actinomycetota</taxon>
        <taxon>Actinomycetes</taxon>
        <taxon>Kitasatosporales</taxon>
        <taxon>Streptomycetaceae</taxon>
        <taxon>Streptomyces</taxon>
    </lineage>
</organism>
<evidence type="ECO:0000313" key="3">
    <source>
        <dbReference type="Proteomes" id="UP001611397"/>
    </source>
</evidence>
<dbReference type="Proteomes" id="UP001611397">
    <property type="component" value="Unassembled WGS sequence"/>
</dbReference>
<protein>
    <submittedName>
        <fullName evidence="2">Uncharacterized protein</fullName>
    </submittedName>
</protein>